<dbReference type="KEGG" id="bmeg:BG04_2084"/>
<evidence type="ECO:0000259" key="3">
    <source>
        <dbReference type="Pfam" id="PF03358"/>
    </source>
</evidence>
<organism evidence="4 5">
    <name type="scientific">Priestia megaterium (strain ATCC 14581 / DSM 32 / CCUG 1817 / JCM 2506 / NBRC 15308 / NCIMB 9376 / NCTC 10342 / NRRL B-14308 / VKM B-512 / Ford 19)</name>
    <name type="common">Bacillus megaterium</name>
    <dbReference type="NCBI Taxonomy" id="1348623"/>
    <lineage>
        <taxon>Bacteria</taxon>
        <taxon>Bacillati</taxon>
        <taxon>Bacillota</taxon>
        <taxon>Bacilli</taxon>
        <taxon>Bacillales</taxon>
        <taxon>Bacillaceae</taxon>
        <taxon>Priestia</taxon>
    </lineage>
</organism>
<dbReference type="PATRIC" id="fig|592022.4.peg.5055"/>
<evidence type="ECO:0000256" key="2">
    <source>
        <dbReference type="ARBA" id="ARBA00022643"/>
    </source>
</evidence>
<dbReference type="Gene3D" id="3.40.50.360">
    <property type="match status" value="1"/>
</dbReference>
<reference evidence="4 5" key="1">
    <citation type="journal article" date="2015" name="Genome Announc.">
        <title>Complete genome sequences for 35 biothreat assay-relevant bacillus species.</title>
        <authorList>
            <person name="Johnson S.L."/>
            <person name="Daligault H.E."/>
            <person name="Davenport K.W."/>
            <person name="Jaissle J."/>
            <person name="Frey K.G."/>
            <person name="Ladner J.T."/>
            <person name="Broomall S.M."/>
            <person name="Bishop-Lilly K.A."/>
            <person name="Bruce D.C."/>
            <person name="Gibbons H.S."/>
            <person name="Coyne S.R."/>
            <person name="Lo C.C."/>
            <person name="Meincke L."/>
            <person name="Munk A.C."/>
            <person name="Koroleva G.I."/>
            <person name="Rosenzweig C.N."/>
            <person name="Palacios G.F."/>
            <person name="Redden C.L."/>
            <person name="Minogue T.D."/>
            <person name="Chain P.S."/>
        </authorList>
    </citation>
    <scope>NUCLEOTIDE SEQUENCE [LARGE SCALE GENOMIC DNA]</scope>
    <source>
        <strain evidence="5">ATCC 14581 / DSM 32 / JCM 2506 / NBRC 15308 / NCIMB 9376 / NCTC 10342 / NRRL B-14308 / VKM B-512</strain>
    </source>
</reference>
<dbReference type="GO" id="GO:0016491">
    <property type="term" value="F:oxidoreductase activity"/>
    <property type="evidence" value="ECO:0007669"/>
    <property type="project" value="InterPro"/>
</dbReference>
<dbReference type="InterPro" id="IPR005025">
    <property type="entry name" value="FMN_Rdtase-like_dom"/>
</dbReference>
<dbReference type="RefSeq" id="WP_013085415.1">
    <property type="nucleotide sequence ID" value="NZ_BCVB01000009.1"/>
</dbReference>
<proteinExistence type="predicted"/>
<dbReference type="InterPro" id="IPR051796">
    <property type="entry name" value="ISF_SsuE-like"/>
</dbReference>
<keyword evidence="2" id="KW-0288">FMN</keyword>
<evidence type="ECO:0000313" key="5">
    <source>
        <dbReference type="Proteomes" id="UP000031829"/>
    </source>
</evidence>
<dbReference type="SUPFAM" id="SSF52218">
    <property type="entry name" value="Flavoproteins"/>
    <property type="match status" value="1"/>
</dbReference>
<protein>
    <submittedName>
        <fullName evidence="4">NADPH-dependent FMN reductase family protein</fullName>
    </submittedName>
</protein>
<dbReference type="AlphaFoldDB" id="A0A0B6AXN0"/>
<feature type="domain" description="NADPH-dependent FMN reductase-like" evidence="3">
    <location>
        <begin position="2"/>
        <end position="122"/>
    </location>
</feature>
<dbReference type="EMBL" id="CP009920">
    <property type="protein sequence ID" value="AJI24659.1"/>
    <property type="molecule type" value="Genomic_DNA"/>
</dbReference>
<accession>A0A0B6AXN0</accession>
<evidence type="ECO:0000313" key="4">
    <source>
        <dbReference type="EMBL" id="AJI24659.1"/>
    </source>
</evidence>
<dbReference type="PANTHER" id="PTHR43278">
    <property type="entry name" value="NAD(P)H-DEPENDENT FMN-CONTAINING OXIDOREDUCTASE YWQN-RELATED"/>
    <property type="match status" value="1"/>
</dbReference>
<dbReference type="PANTHER" id="PTHR43278:SF4">
    <property type="entry name" value="NAD(P)H-DEPENDENT FMN-CONTAINING OXIDOREDUCTASE YWQN-RELATED"/>
    <property type="match status" value="1"/>
</dbReference>
<dbReference type="Proteomes" id="UP000031829">
    <property type="component" value="Chromosome"/>
</dbReference>
<sequence>MITIYGSSRENGNTEELAKAVLKDINTEEVYLRRHTINPITDMRHDELGFTNQQDDYYDIAKKMAAHDTILFVTPLYWYGMSGLMKNFVDRWSESLRDSTINFKEQMKNKRVYVLVVGGTGASVKALPLIMQFQYIVDFIGSSFSGYIIGEANAPGDIAKDVKAQKQAIVLNQELKQL</sequence>
<gene>
    <name evidence="4" type="ORF">BG04_2084</name>
</gene>
<dbReference type="InterPro" id="IPR029039">
    <property type="entry name" value="Flavoprotein-like_sf"/>
</dbReference>
<dbReference type="GeneID" id="93645551"/>
<dbReference type="HOGENOM" id="CLU_050993_7_1_9"/>
<evidence type="ECO:0000256" key="1">
    <source>
        <dbReference type="ARBA" id="ARBA00022630"/>
    </source>
</evidence>
<keyword evidence="1" id="KW-0285">Flavoprotein</keyword>
<dbReference type="Pfam" id="PF03358">
    <property type="entry name" value="FMN_red"/>
    <property type="match status" value="1"/>
</dbReference>
<name>A0A0B6AXN0_PRIM2</name>